<dbReference type="Gene3D" id="2.40.50.140">
    <property type="entry name" value="Nucleic acid-binding proteins"/>
    <property type="match status" value="1"/>
</dbReference>
<keyword evidence="3" id="KW-0963">Cytoplasm</keyword>
<feature type="region of interest" description="Disordered" evidence="4">
    <location>
        <begin position="338"/>
        <end position="376"/>
    </location>
</feature>
<keyword evidence="3" id="KW-0694">RNA-binding</keyword>
<feature type="binding site" evidence="3">
    <location>
        <begin position="194"/>
        <end position="202"/>
    </location>
    <ligand>
        <name>GTP</name>
        <dbReference type="ChEBI" id="CHEBI:37565"/>
    </ligand>
</feature>
<dbReference type="InterPro" id="IPR012340">
    <property type="entry name" value="NA-bd_OB-fold"/>
</dbReference>
<comment type="cofactor">
    <cofactor evidence="3">
        <name>Zn(2+)</name>
        <dbReference type="ChEBI" id="CHEBI:29105"/>
    </cofactor>
    <text evidence="3">Binds 1 zinc ion per subunit.</text>
</comment>
<keyword evidence="2 3" id="KW-0342">GTP-binding</keyword>
<feature type="binding site" evidence="3">
    <location>
        <begin position="143"/>
        <end position="146"/>
    </location>
    <ligand>
        <name>GTP</name>
        <dbReference type="ChEBI" id="CHEBI:37565"/>
    </ligand>
</feature>
<keyword evidence="3" id="KW-0699">rRNA-binding</keyword>
<dbReference type="Gene3D" id="3.40.50.300">
    <property type="entry name" value="P-loop containing nucleotide triphosphate hydrolases"/>
    <property type="match status" value="1"/>
</dbReference>
<comment type="function">
    <text evidence="3">One of several proteins that assist in the late maturation steps of the functional core of the 30S ribosomal subunit. Helps release RbfA from mature subunits. May play a role in the assembly of ribosomal proteins into the subunit. Circularly permuted GTPase that catalyzes slow GTP hydrolysis, GTPase activity is stimulated by the 30S ribosomal subunit.</text>
</comment>
<protein>
    <recommendedName>
        <fullName evidence="3">Small ribosomal subunit biogenesis GTPase RsgA</fullName>
        <ecNumber evidence="3">3.6.1.-</ecNumber>
    </recommendedName>
</protein>
<dbReference type="EC" id="3.6.1.-" evidence="3"/>
<evidence type="ECO:0000256" key="1">
    <source>
        <dbReference type="ARBA" id="ARBA00022741"/>
    </source>
</evidence>
<dbReference type="GO" id="GO:0019843">
    <property type="term" value="F:rRNA binding"/>
    <property type="evidence" value="ECO:0007669"/>
    <property type="project" value="UniProtKB-KW"/>
</dbReference>
<reference evidence="7" key="1">
    <citation type="submission" date="2019-12" db="EMBL/GenBank/DDBJ databases">
        <title>High-Quality draft genome sequences of three cyanobacteria isolated from the limestone walls of the Old Cathedral of Coimbra.</title>
        <authorList>
            <person name="Tiago I."/>
            <person name="Soares F."/>
            <person name="Portugal A."/>
        </authorList>
    </citation>
    <scope>NUCLEOTIDE SEQUENCE</scope>
    <source>
        <strain evidence="7">A</strain>
    </source>
</reference>
<dbReference type="Proteomes" id="UP000646053">
    <property type="component" value="Unassembled WGS sequence"/>
</dbReference>
<name>A0A8J7Z0H6_9CYAN</name>
<dbReference type="PROSITE" id="PS50936">
    <property type="entry name" value="ENGC_GTPASE"/>
    <property type="match status" value="1"/>
</dbReference>
<organism evidence="7 8">
    <name type="scientific">Myxacorys almedinensis A</name>
    <dbReference type="NCBI Taxonomy" id="2690445"/>
    <lineage>
        <taxon>Bacteria</taxon>
        <taxon>Bacillati</taxon>
        <taxon>Cyanobacteriota</taxon>
        <taxon>Cyanophyceae</taxon>
        <taxon>Leptolyngbyales</taxon>
        <taxon>Leptolyngbyaceae</taxon>
        <taxon>Myxacorys</taxon>
        <taxon>Myxacorys almedinensis</taxon>
    </lineage>
</organism>
<keyword evidence="3" id="KW-0862">Zinc</keyword>
<dbReference type="SUPFAM" id="SSF50249">
    <property type="entry name" value="Nucleic acid-binding proteins"/>
    <property type="match status" value="1"/>
</dbReference>
<feature type="compositionally biased region" description="Basic and acidic residues" evidence="4">
    <location>
        <begin position="339"/>
        <end position="352"/>
    </location>
</feature>
<dbReference type="PANTHER" id="PTHR32120">
    <property type="entry name" value="SMALL RIBOSOMAL SUBUNIT BIOGENESIS GTPASE RSGA"/>
    <property type="match status" value="1"/>
</dbReference>
<comment type="similarity">
    <text evidence="3">Belongs to the TRAFAC class YlqF/YawG GTPase family. RsgA subfamily.</text>
</comment>
<feature type="binding site" evidence="3">
    <location>
        <position position="282"/>
    </location>
    <ligand>
        <name>Zn(2+)</name>
        <dbReference type="ChEBI" id="CHEBI:29105"/>
    </ligand>
</feature>
<accession>A0A8J7Z0H6</accession>
<keyword evidence="3" id="KW-0378">Hydrolase</keyword>
<dbReference type="InterPro" id="IPR004881">
    <property type="entry name" value="Ribosome_biogen_GTPase_RsgA"/>
</dbReference>
<dbReference type="NCBIfam" id="TIGR00157">
    <property type="entry name" value="ribosome small subunit-dependent GTPase A"/>
    <property type="match status" value="1"/>
</dbReference>
<dbReference type="Gene3D" id="1.10.40.50">
    <property type="entry name" value="Probable gtpase engc, domain 3"/>
    <property type="match status" value="1"/>
</dbReference>
<sequence>MSFEAKDSDQVLAGDRLYPNFEPLQGTVVAVQANYYWVRLQETETPISSPLLLCTRRTRLKKMGQRVMVGDRVYVEEPDWAGRRGAISHVLPRQSELDRPPMANADQILLVFALAEPEIEPYQLSRFLVKAESTDLEVCLCLSKSDLVPIDEQARWRDRISTWGYEVTFLSVHQGKGIAELNQRLSHKITVASGPSGVGKSSLINHLIPSVDVRVNAVSGKLAKGRHTTRHVELFELPLSGFLADTPGFNQPDLFIAPQDLASCFPEIRHRLAEATCQFNDCWHRDEPGCAVRGDWERYEHYLSFLDDAIAYQTHLNQQSDRDDVLKLKTKRKGAQYEARLDPKKYRQESRRMQQQSLQKLTDDMKNLMENEDNEG</sequence>
<dbReference type="InterPro" id="IPR027417">
    <property type="entry name" value="P-loop_NTPase"/>
</dbReference>
<dbReference type="PROSITE" id="PS51721">
    <property type="entry name" value="G_CP"/>
    <property type="match status" value="1"/>
</dbReference>
<dbReference type="InterPro" id="IPR030378">
    <property type="entry name" value="G_CP_dom"/>
</dbReference>
<dbReference type="EMBL" id="WVIE01000001">
    <property type="protein sequence ID" value="NDJ15916.1"/>
    <property type="molecule type" value="Genomic_DNA"/>
</dbReference>
<dbReference type="AlphaFoldDB" id="A0A8J7Z0H6"/>
<dbReference type="GO" id="GO:0005737">
    <property type="term" value="C:cytoplasm"/>
    <property type="evidence" value="ECO:0007669"/>
    <property type="project" value="UniProtKB-SubCell"/>
</dbReference>
<evidence type="ECO:0000259" key="5">
    <source>
        <dbReference type="PROSITE" id="PS50936"/>
    </source>
</evidence>
<dbReference type="GO" id="GO:0046872">
    <property type="term" value="F:metal ion binding"/>
    <property type="evidence" value="ECO:0007669"/>
    <property type="project" value="UniProtKB-KW"/>
</dbReference>
<keyword evidence="3" id="KW-0479">Metal-binding</keyword>
<feature type="binding site" evidence="3">
    <location>
        <position position="284"/>
    </location>
    <ligand>
        <name>Zn(2+)</name>
        <dbReference type="ChEBI" id="CHEBI:29105"/>
    </ligand>
</feature>
<feature type="binding site" evidence="3">
    <location>
        <position position="290"/>
    </location>
    <ligand>
        <name>Zn(2+)</name>
        <dbReference type="ChEBI" id="CHEBI:29105"/>
    </ligand>
</feature>
<feature type="domain" description="CP-type G" evidence="6">
    <location>
        <begin position="94"/>
        <end position="252"/>
    </location>
</feature>
<dbReference type="GO" id="GO:0003924">
    <property type="term" value="F:GTPase activity"/>
    <property type="evidence" value="ECO:0007669"/>
    <property type="project" value="UniProtKB-UniRule"/>
</dbReference>
<evidence type="ECO:0000313" key="8">
    <source>
        <dbReference type="Proteomes" id="UP000646053"/>
    </source>
</evidence>
<proteinExistence type="inferred from homology"/>
<evidence type="ECO:0000259" key="6">
    <source>
        <dbReference type="PROSITE" id="PS51721"/>
    </source>
</evidence>
<dbReference type="PANTHER" id="PTHR32120:SF11">
    <property type="entry name" value="SMALL RIBOSOMAL SUBUNIT BIOGENESIS GTPASE RSGA 1, MITOCHONDRIAL-RELATED"/>
    <property type="match status" value="1"/>
</dbReference>
<keyword evidence="3" id="KW-0690">Ribosome biogenesis</keyword>
<dbReference type="GO" id="GO:0005525">
    <property type="term" value="F:GTP binding"/>
    <property type="evidence" value="ECO:0007669"/>
    <property type="project" value="UniProtKB-UniRule"/>
</dbReference>
<evidence type="ECO:0000313" key="7">
    <source>
        <dbReference type="EMBL" id="NDJ15916.1"/>
    </source>
</evidence>
<comment type="subunit">
    <text evidence="3">Monomer. Associates with 30S ribosomal subunit, binds 16S rRNA.</text>
</comment>
<dbReference type="CDD" id="cd01854">
    <property type="entry name" value="YjeQ_EngC"/>
    <property type="match status" value="1"/>
</dbReference>
<dbReference type="RefSeq" id="WP_162421327.1">
    <property type="nucleotide sequence ID" value="NZ_WVIE01000001.1"/>
</dbReference>
<dbReference type="Pfam" id="PF03193">
    <property type="entry name" value="RsgA_GTPase"/>
    <property type="match status" value="1"/>
</dbReference>
<comment type="subcellular location">
    <subcellularLocation>
        <location evidence="3">Cytoplasm</location>
    </subcellularLocation>
</comment>
<dbReference type="GO" id="GO:0042274">
    <property type="term" value="P:ribosomal small subunit biogenesis"/>
    <property type="evidence" value="ECO:0007669"/>
    <property type="project" value="UniProtKB-UniRule"/>
</dbReference>
<dbReference type="HAMAP" id="MF_01820">
    <property type="entry name" value="GTPase_RsgA"/>
    <property type="match status" value="1"/>
</dbReference>
<feature type="binding site" evidence="3">
    <location>
        <position position="277"/>
    </location>
    <ligand>
        <name>Zn(2+)</name>
        <dbReference type="ChEBI" id="CHEBI:29105"/>
    </ligand>
</feature>
<evidence type="ECO:0000256" key="2">
    <source>
        <dbReference type="ARBA" id="ARBA00023134"/>
    </source>
</evidence>
<comment type="caution">
    <text evidence="7">The sequence shown here is derived from an EMBL/GenBank/DDBJ whole genome shotgun (WGS) entry which is preliminary data.</text>
</comment>
<dbReference type="NCBIfam" id="NF008932">
    <property type="entry name" value="PRK12289.1"/>
    <property type="match status" value="1"/>
</dbReference>
<dbReference type="InterPro" id="IPR010914">
    <property type="entry name" value="RsgA_GTPase_dom"/>
</dbReference>
<keyword evidence="8" id="KW-1185">Reference proteome</keyword>
<feature type="domain" description="EngC GTPase" evidence="5">
    <location>
        <begin position="103"/>
        <end position="250"/>
    </location>
</feature>
<evidence type="ECO:0000256" key="4">
    <source>
        <dbReference type="SAM" id="MobiDB-lite"/>
    </source>
</evidence>
<evidence type="ECO:0000256" key="3">
    <source>
        <dbReference type="HAMAP-Rule" id="MF_01820"/>
    </source>
</evidence>
<keyword evidence="1 3" id="KW-0547">Nucleotide-binding</keyword>
<dbReference type="SUPFAM" id="SSF52540">
    <property type="entry name" value="P-loop containing nucleoside triphosphate hydrolases"/>
    <property type="match status" value="1"/>
</dbReference>
<gene>
    <name evidence="3 7" type="primary">rsgA</name>
    <name evidence="7" type="ORF">GS601_01205</name>
</gene>